<dbReference type="InterPro" id="IPR018062">
    <property type="entry name" value="HTH_AraC-typ_CS"/>
</dbReference>
<name>A0ABY4GHP6_9BACI</name>
<dbReference type="InterPro" id="IPR018060">
    <property type="entry name" value="HTH_AraC"/>
</dbReference>
<evidence type="ECO:0000313" key="8">
    <source>
        <dbReference type="Proteomes" id="UP000831537"/>
    </source>
</evidence>
<keyword evidence="3" id="KW-0804">Transcription</keyword>
<evidence type="ECO:0000313" key="7">
    <source>
        <dbReference type="EMBL" id="UOQ83510.1"/>
    </source>
</evidence>
<dbReference type="SUPFAM" id="SSF46689">
    <property type="entry name" value="Homeodomain-like"/>
    <property type="match status" value="2"/>
</dbReference>
<feature type="domain" description="Response regulatory" evidence="6">
    <location>
        <begin position="3"/>
        <end position="119"/>
    </location>
</feature>
<dbReference type="EMBL" id="CP095071">
    <property type="protein sequence ID" value="UOQ83510.1"/>
    <property type="molecule type" value="Genomic_DNA"/>
</dbReference>
<evidence type="ECO:0000256" key="1">
    <source>
        <dbReference type="ARBA" id="ARBA00023015"/>
    </source>
</evidence>
<dbReference type="InterPro" id="IPR020449">
    <property type="entry name" value="Tscrpt_reg_AraC-type_HTH"/>
</dbReference>
<keyword evidence="2" id="KW-0238">DNA-binding</keyword>
<dbReference type="Gene3D" id="3.40.50.2300">
    <property type="match status" value="1"/>
</dbReference>
<feature type="domain" description="HTH araC/xylS-type" evidence="5">
    <location>
        <begin position="230"/>
        <end position="328"/>
    </location>
</feature>
<dbReference type="PRINTS" id="PR00032">
    <property type="entry name" value="HTHARAC"/>
</dbReference>
<dbReference type="PROSITE" id="PS01124">
    <property type="entry name" value="HTH_ARAC_FAMILY_2"/>
    <property type="match status" value="1"/>
</dbReference>
<evidence type="ECO:0000256" key="3">
    <source>
        <dbReference type="ARBA" id="ARBA00023163"/>
    </source>
</evidence>
<proteinExistence type="predicted"/>
<dbReference type="SMART" id="SM00342">
    <property type="entry name" value="HTH_ARAC"/>
    <property type="match status" value="1"/>
</dbReference>
<dbReference type="PANTHER" id="PTHR43280:SF10">
    <property type="entry name" value="REGULATORY PROTEIN POCR"/>
    <property type="match status" value="1"/>
</dbReference>
<dbReference type="InterPro" id="IPR001789">
    <property type="entry name" value="Sig_transdc_resp-reg_receiver"/>
</dbReference>
<dbReference type="SUPFAM" id="SSF52172">
    <property type="entry name" value="CheY-like"/>
    <property type="match status" value="1"/>
</dbReference>
<dbReference type="InterPro" id="IPR011006">
    <property type="entry name" value="CheY-like_superfamily"/>
</dbReference>
<protein>
    <submittedName>
        <fullName evidence="7">Response regulator</fullName>
    </submittedName>
</protein>
<dbReference type="SMART" id="SM00448">
    <property type="entry name" value="REC"/>
    <property type="match status" value="1"/>
</dbReference>
<keyword evidence="4" id="KW-0597">Phosphoprotein</keyword>
<dbReference type="InterPro" id="IPR009057">
    <property type="entry name" value="Homeodomain-like_sf"/>
</dbReference>
<dbReference type="Pfam" id="PF12833">
    <property type="entry name" value="HTH_18"/>
    <property type="match status" value="1"/>
</dbReference>
<reference evidence="7 8" key="1">
    <citation type="submission" date="2022-04" db="EMBL/GenBank/DDBJ databases">
        <title>Gracilibacillus sp. isolated from saltern.</title>
        <authorList>
            <person name="Won M."/>
            <person name="Lee C.-M."/>
            <person name="Woen H.-Y."/>
            <person name="Kwon S.-W."/>
        </authorList>
    </citation>
    <scope>NUCLEOTIDE SEQUENCE [LARGE SCALE GENOMIC DNA]</scope>
    <source>
        <strain evidence="7 8">SSPM10-3</strain>
    </source>
</reference>
<evidence type="ECO:0000256" key="2">
    <source>
        <dbReference type="ARBA" id="ARBA00023125"/>
    </source>
</evidence>
<dbReference type="Pfam" id="PF00072">
    <property type="entry name" value="Response_reg"/>
    <property type="match status" value="1"/>
</dbReference>
<dbReference type="CDD" id="cd17536">
    <property type="entry name" value="REC_YesN-like"/>
    <property type="match status" value="1"/>
</dbReference>
<keyword evidence="8" id="KW-1185">Reference proteome</keyword>
<dbReference type="PROSITE" id="PS00041">
    <property type="entry name" value="HTH_ARAC_FAMILY_1"/>
    <property type="match status" value="1"/>
</dbReference>
<evidence type="ECO:0000259" key="5">
    <source>
        <dbReference type="PROSITE" id="PS01124"/>
    </source>
</evidence>
<accession>A0ABY4GHP6</accession>
<gene>
    <name evidence="7" type="ORF">MUN87_12125</name>
</gene>
<dbReference type="PROSITE" id="PS50110">
    <property type="entry name" value="RESPONSE_REGULATORY"/>
    <property type="match status" value="1"/>
</dbReference>
<feature type="modified residue" description="4-aspartylphosphate" evidence="4">
    <location>
        <position position="54"/>
    </location>
</feature>
<organism evidence="7 8">
    <name type="scientific">Gracilibacillus salinarum</name>
    <dbReference type="NCBI Taxonomy" id="2932255"/>
    <lineage>
        <taxon>Bacteria</taxon>
        <taxon>Bacillati</taxon>
        <taxon>Bacillota</taxon>
        <taxon>Bacilli</taxon>
        <taxon>Bacillales</taxon>
        <taxon>Bacillaceae</taxon>
        <taxon>Gracilibacillus</taxon>
    </lineage>
</organism>
<dbReference type="Proteomes" id="UP000831537">
    <property type="component" value="Chromosome"/>
</dbReference>
<dbReference type="Gene3D" id="1.10.10.60">
    <property type="entry name" value="Homeodomain-like"/>
    <property type="match status" value="2"/>
</dbReference>
<dbReference type="RefSeq" id="WP_244740458.1">
    <property type="nucleotide sequence ID" value="NZ_CP095071.1"/>
</dbReference>
<keyword evidence="1" id="KW-0805">Transcription regulation</keyword>
<sequence>MAHVLIVDDEKLIREGIHAMLNRLLPGHQCLLADNGKTALDVVESQKIDLIISDIKMPVMDGMDFARELVSKNYQIPFIFLTGLEEFTLVQQAIKYRAIDYILKPINGEELKTIVHSCLDFSVYLEGKEIPETTRSSFEQFEFRIHNSLEALDKQAIETLILEIYEEMEDKRILCHELQRIINSFAIKRNISGVDYLFQNQPVNAMQAVQITHQLMDTLQANTKEETIIDIAKRYIKDNLHKPPTLVEVSDAVHLNPNYFSDYFKEKTGEAFSKYVSRLRMEKAKALLKDTRIKIKDVAQQCGYHDAQNFRDKFKQVIGVSPNQYRKTQKLR</sequence>
<evidence type="ECO:0000259" key="6">
    <source>
        <dbReference type="PROSITE" id="PS50110"/>
    </source>
</evidence>
<evidence type="ECO:0000256" key="4">
    <source>
        <dbReference type="PROSITE-ProRule" id="PRU00169"/>
    </source>
</evidence>
<dbReference type="PANTHER" id="PTHR43280">
    <property type="entry name" value="ARAC-FAMILY TRANSCRIPTIONAL REGULATOR"/>
    <property type="match status" value="1"/>
</dbReference>